<keyword evidence="4 6" id="KW-1133">Transmembrane helix</keyword>
<proteinExistence type="inferred from homology"/>
<evidence type="ECO:0000313" key="8">
    <source>
        <dbReference type="Proteomes" id="UP000051952"/>
    </source>
</evidence>
<keyword evidence="3 6" id="KW-0812">Transmembrane</keyword>
<feature type="transmembrane region" description="Helical" evidence="6">
    <location>
        <begin position="379"/>
        <end position="397"/>
    </location>
</feature>
<evidence type="ECO:0000313" key="7">
    <source>
        <dbReference type="EMBL" id="CUG92822.1"/>
    </source>
</evidence>
<feature type="transmembrane region" description="Helical" evidence="6">
    <location>
        <begin position="162"/>
        <end position="181"/>
    </location>
</feature>
<feature type="transmembrane region" description="Helical" evidence="6">
    <location>
        <begin position="263"/>
        <end position="285"/>
    </location>
</feature>
<dbReference type="Proteomes" id="UP000051952">
    <property type="component" value="Unassembled WGS sequence"/>
</dbReference>
<dbReference type="VEuPathDB" id="TriTrypDB:BSAL_39535"/>
<protein>
    <submittedName>
        <fullName evidence="7">Serine incorporator, putative</fullName>
    </submittedName>
</protein>
<keyword evidence="8" id="KW-1185">Reference proteome</keyword>
<evidence type="ECO:0000256" key="1">
    <source>
        <dbReference type="ARBA" id="ARBA00004141"/>
    </source>
</evidence>
<name>A0A0S4JS67_BODSA</name>
<dbReference type="PANTHER" id="PTHR10383">
    <property type="entry name" value="SERINE INCORPORATOR"/>
    <property type="match status" value="1"/>
</dbReference>
<sequence length="461" mass="49970">MPAELDHDSDSGSDRGGGGGGLLSDTFAPGVITRLQYASYLFLGLVVCLILKGSAGHAFESFSVLRRGCEFLQEEAGNLPGALTQLENVVKNHEAGAFASSPPSSSDTATPSSLLSVACFENTLVYRVSFSLAIFFFLHVLSVSDLTCCLPARARAQLQERFFSFKTLLLMLLLTLTFSVVPNHFFSGYAWLCMGVAAVFLVIQVILLVDFSYQWNDEWSSRAESNTKWQWYLLIVSGGCYLEGLIMVVLSFVYFVPHSDCNFNAFAITAVAVIPGVICTLIAVWVPHGSIVPTGIVFAYTATMEFVTLRGAQDGYCNTFPGANDPTSVKSLLLSSCFSGLVLAYSVVSSGGSRTALSLEDDEDAVQQDADADGHLAGYLYFHGIMMMGSMYMAMLVSDWQVSGGVDGTATTSAIVTQGATTAFWVKHSSIWLTMCAYLWTLLAPYYCCKDRDYGIDTADW</sequence>
<keyword evidence="5 6" id="KW-0472">Membrane</keyword>
<feature type="transmembrane region" description="Helical" evidence="6">
    <location>
        <begin position="37"/>
        <end position="59"/>
    </location>
</feature>
<evidence type="ECO:0000256" key="6">
    <source>
        <dbReference type="SAM" id="Phobius"/>
    </source>
</evidence>
<dbReference type="AlphaFoldDB" id="A0A0S4JS67"/>
<dbReference type="PANTHER" id="PTHR10383:SF9">
    <property type="entry name" value="SERINE INCORPORATOR, ISOFORM F"/>
    <property type="match status" value="1"/>
</dbReference>
<evidence type="ECO:0000256" key="3">
    <source>
        <dbReference type="ARBA" id="ARBA00022692"/>
    </source>
</evidence>
<comment type="subcellular location">
    <subcellularLocation>
        <location evidence="1">Membrane</location>
        <topology evidence="1">Multi-pass membrane protein</topology>
    </subcellularLocation>
</comment>
<reference evidence="8" key="1">
    <citation type="submission" date="2015-09" db="EMBL/GenBank/DDBJ databases">
        <authorList>
            <consortium name="Pathogen Informatics"/>
        </authorList>
    </citation>
    <scope>NUCLEOTIDE SEQUENCE [LARGE SCALE GENOMIC DNA]</scope>
    <source>
        <strain evidence="8">Lake Konstanz</strain>
    </source>
</reference>
<evidence type="ECO:0000256" key="5">
    <source>
        <dbReference type="ARBA" id="ARBA00023136"/>
    </source>
</evidence>
<feature type="transmembrane region" description="Helical" evidence="6">
    <location>
        <begin position="188"/>
        <end position="209"/>
    </location>
</feature>
<dbReference type="InterPro" id="IPR005016">
    <property type="entry name" value="TDE1/TMS"/>
</dbReference>
<dbReference type="GO" id="GO:0016020">
    <property type="term" value="C:membrane"/>
    <property type="evidence" value="ECO:0007669"/>
    <property type="project" value="UniProtKB-SubCell"/>
</dbReference>
<dbReference type="OrthoDB" id="5963193at2759"/>
<dbReference type="OMA" id="GCTFNKI"/>
<gene>
    <name evidence="7" type="ORF">BSAL_39535</name>
</gene>
<dbReference type="Pfam" id="PF03348">
    <property type="entry name" value="Serinc"/>
    <property type="match status" value="1"/>
</dbReference>
<evidence type="ECO:0000256" key="2">
    <source>
        <dbReference type="ARBA" id="ARBA00006665"/>
    </source>
</evidence>
<organism evidence="7 8">
    <name type="scientific">Bodo saltans</name>
    <name type="common">Flagellated protozoan</name>
    <dbReference type="NCBI Taxonomy" id="75058"/>
    <lineage>
        <taxon>Eukaryota</taxon>
        <taxon>Discoba</taxon>
        <taxon>Euglenozoa</taxon>
        <taxon>Kinetoplastea</taxon>
        <taxon>Metakinetoplastina</taxon>
        <taxon>Eubodonida</taxon>
        <taxon>Bodonidae</taxon>
        <taxon>Bodo</taxon>
    </lineage>
</organism>
<dbReference type="EMBL" id="CYKH01002089">
    <property type="protein sequence ID" value="CUG92822.1"/>
    <property type="molecule type" value="Genomic_DNA"/>
</dbReference>
<feature type="transmembrane region" description="Helical" evidence="6">
    <location>
        <begin position="229"/>
        <end position="256"/>
    </location>
</feature>
<comment type="similarity">
    <text evidence="2">Belongs to the TDE1 family.</text>
</comment>
<accession>A0A0S4JS67</accession>
<evidence type="ECO:0000256" key="4">
    <source>
        <dbReference type="ARBA" id="ARBA00022989"/>
    </source>
</evidence>